<dbReference type="EMBL" id="JBHSBU010000001">
    <property type="protein sequence ID" value="MFC4161236.1"/>
    <property type="molecule type" value="Genomic_DNA"/>
</dbReference>
<name>A0ABV8MW84_9NEIS</name>
<sequence length="134" mass="15569">MAPACRPHGETDGKPTRTPYPRLSEPGQPGGGATVQAPRQRCFVPIEPLPAPGIAREERRYLNSRHSMWEYWHYRIRRIVLQAGWEVDQWHYDHYLIADDSLITTDEEMFFIALKPWLPDVALLRHSSQSYCPL</sequence>
<proteinExistence type="predicted"/>
<keyword evidence="3" id="KW-1185">Reference proteome</keyword>
<evidence type="ECO:0000313" key="2">
    <source>
        <dbReference type="EMBL" id="MFC4161236.1"/>
    </source>
</evidence>
<dbReference type="Proteomes" id="UP001595791">
    <property type="component" value="Unassembled WGS sequence"/>
</dbReference>
<accession>A0ABV8MW84</accession>
<comment type="caution">
    <text evidence="2">The sequence shown here is derived from an EMBL/GenBank/DDBJ whole genome shotgun (WGS) entry which is preliminary data.</text>
</comment>
<gene>
    <name evidence="2" type="ORF">ACFOW7_18010</name>
</gene>
<reference evidence="3" key="1">
    <citation type="journal article" date="2019" name="Int. J. Syst. Evol. Microbiol.">
        <title>The Global Catalogue of Microorganisms (GCM) 10K type strain sequencing project: providing services to taxonomists for standard genome sequencing and annotation.</title>
        <authorList>
            <consortium name="The Broad Institute Genomics Platform"/>
            <consortium name="The Broad Institute Genome Sequencing Center for Infectious Disease"/>
            <person name="Wu L."/>
            <person name="Ma J."/>
        </authorList>
    </citation>
    <scope>NUCLEOTIDE SEQUENCE [LARGE SCALE GENOMIC DNA]</scope>
    <source>
        <strain evidence="3">LMG 29894</strain>
    </source>
</reference>
<organism evidence="2 3">
    <name type="scientific">Chitinimonas lacunae</name>
    <dbReference type="NCBI Taxonomy" id="1963018"/>
    <lineage>
        <taxon>Bacteria</taxon>
        <taxon>Pseudomonadati</taxon>
        <taxon>Pseudomonadota</taxon>
        <taxon>Betaproteobacteria</taxon>
        <taxon>Neisseriales</taxon>
        <taxon>Chitinibacteraceae</taxon>
        <taxon>Chitinimonas</taxon>
    </lineage>
</organism>
<evidence type="ECO:0000256" key="1">
    <source>
        <dbReference type="SAM" id="MobiDB-lite"/>
    </source>
</evidence>
<evidence type="ECO:0000313" key="3">
    <source>
        <dbReference type="Proteomes" id="UP001595791"/>
    </source>
</evidence>
<protein>
    <submittedName>
        <fullName evidence="2">Uncharacterized protein</fullName>
    </submittedName>
</protein>
<feature type="region of interest" description="Disordered" evidence="1">
    <location>
        <begin position="1"/>
        <end position="36"/>
    </location>
</feature>
<dbReference type="RefSeq" id="WP_378166945.1">
    <property type="nucleotide sequence ID" value="NZ_JBHSBU010000001.1"/>
</dbReference>